<keyword evidence="5" id="KW-0547">Nucleotide-binding</keyword>
<organism evidence="15 16">
    <name type="scientific">Ichthyophthirius multifiliis</name>
    <name type="common">White spot disease agent</name>
    <name type="synonym">Ich</name>
    <dbReference type="NCBI Taxonomy" id="5932"/>
    <lineage>
        <taxon>Eukaryota</taxon>
        <taxon>Sar</taxon>
        <taxon>Alveolata</taxon>
        <taxon>Ciliophora</taxon>
        <taxon>Intramacronucleata</taxon>
        <taxon>Oligohymenophorea</taxon>
        <taxon>Hymenostomatida</taxon>
        <taxon>Ophryoglenina</taxon>
        <taxon>Ichthyophthirius</taxon>
    </lineage>
</organism>
<feature type="compositionally biased region" description="Basic and acidic residues" evidence="11">
    <location>
        <begin position="31"/>
        <end position="61"/>
    </location>
</feature>
<feature type="transmembrane region" description="Helical" evidence="12">
    <location>
        <begin position="728"/>
        <end position="745"/>
    </location>
</feature>
<dbReference type="PROSITE" id="PS50929">
    <property type="entry name" value="ABC_TM1F"/>
    <property type="match status" value="2"/>
</dbReference>
<name>G0QYF4_ICHMU</name>
<keyword evidence="9" id="KW-0325">Glycoprotein</keyword>
<feature type="transmembrane region" description="Helical" evidence="12">
    <location>
        <begin position="111"/>
        <end position="136"/>
    </location>
</feature>
<evidence type="ECO:0000256" key="1">
    <source>
        <dbReference type="ARBA" id="ARBA00004141"/>
    </source>
</evidence>
<dbReference type="InterPro" id="IPR036640">
    <property type="entry name" value="ABC1_TM_sf"/>
</dbReference>
<dbReference type="GO" id="GO:0016887">
    <property type="term" value="F:ATP hydrolysis activity"/>
    <property type="evidence" value="ECO:0007669"/>
    <property type="project" value="InterPro"/>
</dbReference>
<keyword evidence="16" id="KW-1185">Reference proteome</keyword>
<feature type="transmembrane region" description="Helical" evidence="12">
    <location>
        <begin position="579"/>
        <end position="599"/>
    </location>
</feature>
<dbReference type="AlphaFoldDB" id="G0QYF4"/>
<protein>
    <recommendedName>
        <fullName evidence="17">ABC transporter family protein</fullName>
    </recommendedName>
</protein>
<keyword evidence="4" id="KW-0677">Repeat</keyword>
<feature type="coiled-coil region" evidence="10">
    <location>
        <begin position="883"/>
        <end position="910"/>
    </location>
</feature>
<feature type="domain" description="ABC transporter" evidence="13">
    <location>
        <begin position="928"/>
        <end position="1172"/>
    </location>
</feature>
<dbReference type="PROSITE" id="PS50893">
    <property type="entry name" value="ABC_TRANSPORTER_2"/>
    <property type="match status" value="2"/>
</dbReference>
<gene>
    <name evidence="15" type="ORF">IMG5_149230</name>
</gene>
<dbReference type="SMART" id="SM00382">
    <property type="entry name" value="AAA"/>
    <property type="match status" value="2"/>
</dbReference>
<dbReference type="InterPro" id="IPR003439">
    <property type="entry name" value="ABC_transporter-like_ATP-bd"/>
</dbReference>
<evidence type="ECO:0000313" key="16">
    <source>
        <dbReference type="Proteomes" id="UP000008983"/>
    </source>
</evidence>
<dbReference type="PANTHER" id="PTHR24223:SF330">
    <property type="entry name" value="ATP-BINDING CASSETTE SUB-FAMILY C MEMBER 10"/>
    <property type="match status" value="1"/>
</dbReference>
<dbReference type="FunFam" id="3.40.50.300:FF:001172">
    <property type="entry name" value="Cystic fibrosis transmembrane conductance regulator"/>
    <property type="match status" value="1"/>
</dbReference>
<dbReference type="InterPro" id="IPR017871">
    <property type="entry name" value="ABC_transporter-like_CS"/>
</dbReference>
<dbReference type="EMBL" id="GL984109">
    <property type="protein sequence ID" value="EGR29740.1"/>
    <property type="molecule type" value="Genomic_DNA"/>
</dbReference>
<dbReference type="Pfam" id="PF00005">
    <property type="entry name" value="ABC_tran"/>
    <property type="match status" value="2"/>
</dbReference>
<feature type="transmembrane region" description="Helical" evidence="12">
    <location>
        <begin position="82"/>
        <end position="105"/>
    </location>
</feature>
<sequence>MEQKWSQSIQATLQYLLFKKSFKTQIFTNDSENKENQQGKKKEKNNEKEEEIKKSKQSKEQESQLPDINNLITVDVGECLTFFWIFLTFIVALLRLAMTLSILYYKVGNLMFLGLYIILGAFFLNLLISTFSMYCYGKVYEAKDARVSVSKDVIEGIKSIKYLCWEEIFQKKIFQLRGVEFKFIVFAKILQGIFNIFWGSISYIILCILLTQYNNKGDNKLQDFNVFTIIALFGQLTFPLAIIPWALGFFFKIKVSYDRIQRYLNQREINMNNIITFENNNNRVNFNYENDQNSISTQFNNLVVFQNTLNIVIGQIGCGKSALLNCILNEMDSKSQKRKNDQSSLLSFQKNQDQEKLQNLNYKIQINGTLAYVSQNHWLQAKTIKENILFGQYFDQDWYNQCVEVCDLHIDFSYFTKKDEKILSSGGNNLSGGQKQRICICRAIYSNRDIYIFDDIFSSLDAHVAEKIYQKAIIGLLIKKLKKTVIFATSHYGILKDRQFINQIIYIQNAQIVQNQNLIEEFITNSIQNEIEKQQYEKQQQQKIIQVKDEDENFQNEEEIELGGIKWLTIRQYLKSMNYFIFFIFLISFIASQSSQMLIDFWLKDYVSKEYHSYFFKKLNELFDNDFSRIFFFLIGLNLIFNLFNSLLFIVVNLISSFRMFQKLNKKIIFSKMSFFDMNPSGRIINRISSDIQQIDDGIPFTFNQFFYQLILVSIYPLGILINFPWIAIPFVFCVCIMYYFFYLFRFSNRELKRLSQVNNGKLMTIINENCSGLIITRSFNQQNYMMKDYLQKLEDYINSTLVTRAMQLWLLVRVLITSNIIYIFVCGTCLVIIYFDISVDYNIIAMCLAYSILFSGGFSELLYFQASLEQNLISAERIVQYFKNKTEKVNETNQNNDNLIEELSDEEKQENYSIIFKDLYITYDDIINVENFNKDSKDVHFALKNINLKIKKGEKIAFCGRTGSGKTSILNIIFGLYPFQFGNVFIENKNIKLFSLKDLRQKMSIIPQFGFLYNNTLKDNLDPSGSLLKEEIQQKMDSTNLRINRQDQQKQNQEDNEQVGNDLNFVIEDGGKNLSNGQKQIINFLRIVLRDTDIICLDEATSNMDPQTDQEIHDQLFKLSENKTLIVITHRLENIDKFDRIVVLDNGNIIECGNIKELRQINNGFFNKQLQQQN</sequence>
<reference evidence="15 16" key="1">
    <citation type="submission" date="2011-07" db="EMBL/GenBank/DDBJ databases">
        <authorList>
            <person name="Coyne R."/>
            <person name="Brami D."/>
            <person name="Johnson J."/>
            <person name="Hostetler J."/>
            <person name="Hannick L."/>
            <person name="Clark T."/>
            <person name="Cassidy-Hanley D."/>
            <person name="Inman J."/>
        </authorList>
    </citation>
    <scope>NUCLEOTIDE SEQUENCE [LARGE SCALE GENOMIC DNA]</scope>
    <source>
        <strain evidence="15 16">G5</strain>
    </source>
</reference>
<keyword evidence="3 12" id="KW-0812">Transmembrane</keyword>
<dbReference type="Gene3D" id="1.20.1560.10">
    <property type="entry name" value="ABC transporter type 1, transmembrane domain"/>
    <property type="match status" value="2"/>
</dbReference>
<dbReference type="PANTHER" id="PTHR24223">
    <property type="entry name" value="ATP-BINDING CASSETTE SUB-FAMILY C"/>
    <property type="match status" value="1"/>
</dbReference>
<keyword evidence="7 12" id="KW-1133">Transmembrane helix</keyword>
<dbReference type="Pfam" id="PF00664">
    <property type="entry name" value="ABC_membrane"/>
    <property type="match status" value="2"/>
</dbReference>
<dbReference type="eggNOG" id="KOG0054">
    <property type="taxonomic scope" value="Eukaryota"/>
</dbReference>
<feature type="transmembrane region" description="Helical" evidence="12">
    <location>
        <begin position="630"/>
        <end position="655"/>
    </location>
</feature>
<feature type="domain" description="ABC transporter" evidence="13">
    <location>
        <begin position="269"/>
        <end position="534"/>
    </location>
</feature>
<proteinExistence type="predicted"/>
<evidence type="ECO:0000256" key="9">
    <source>
        <dbReference type="ARBA" id="ARBA00023180"/>
    </source>
</evidence>
<feature type="transmembrane region" description="Helical" evidence="12">
    <location>
        <begin position="192"/>
        <end position="214"/>
    </location>
</feature>
<evidence type="ECO:0000256" key="3">
    <source>
        <dbReference type="ARBA" id="ARBA00022692"/>
    </source>
</evidence>
<feature type="domain" description="ABC transmembrane type-1" evidence="14">
    <location>
        <begin position="583"/>
        <end position="871"/>
    </location>
</feature>
<keyword evidence="10" id="KW-0175">Coiled coil</keyword>
<evidence type="ECO:0008006" key="17">
    <source>
        <dbReference type="Google" id="ProtNLM"/>
    </source>
</evidence>
<dbReference type="OrthoDB" id="298960at2759"/>
<feature type="coiled-coil region" evidence="10">
    <location>
        <begin position="1030"/>
        <end position="1057"/>
    </location>
</feature>
<evidence type="ECO:0000256" key="2">
    <source>
        <dbReference type="ARBA" id="ARBA00022448"/>
    </source>
</evidence>
<evidence type="ECO:0000259" key="14">
    <source>
        <dbReference type="PROSITE" id="PS50929"/>
    </source>
</evidence>
<dbReference type="InterPro" id="IPR050173">
    <property type="entry name" value="ABC_transporter_C-like"/>
</dbReference>
<dbReference type="Proteomes" id="UP000008983">
    <property type="component" value="Unassembled WGS sequence"/>
</dbReference>
<dbReference type="InterPro" id="IPR003593">
    <property type="entry name" value="AAA+_ATPase"/>
</dbReference>
<feature type="transmembrane region" description="Helical" evidence="12">
    <location>
        <begin position="226"/>
        <end position="251"/>
    </location>
</feature>
<feature type="domain" description="ABC transmembrane type-1" evidence="14">
    <location>
        <begin position="67"/>
        <end position="252"/>
    </location>
</feature>
<evidence type="ECO:0000256" key="4">
    <source>
        <dbReference type="ARBA" id="ARBA00022737"/>
    </source>
</evidence>
<dbReference type="InterPro" id="IPR027417">
    <property type="entry name" value="P-loop_NTPase"/>
</dbReference>
<evidence type="ECO:0000256" key="5">
    <source>
        <dbReference type="ARBA" id="ARBA00022741"/>
    </source>
</evidence>
<evidence type="ECO:0000256" key="6">
    <source>
        <dbReference type="ARBA" id="ARBA00022840"/>
    </source>
</evidence>
<evidence type="ECO:0000259" key="13">
    <source>
        <dbReference type="PROSITE" id="PS50893"/>
    </source>
</evidence>
<evidence type="ECO:0000313" key="15">
    <source>
        <dbReference type="EMBL" id="EGR29740.1"/>
    </source>
</evidence>
<dbReference type="STRING" id="857967.G0QYF4"/>
<dbReference type="GO" id="GO:0005524">
    <property type="term" value="F:ATP binding"/>
    <property type="evidence" value="ECO:0007669"/>
    <property type="project" value="UniProtKB-KW"/>
</dbReference>
<dbReference type="PROSITE" id="PS00211">
    <property type="entry name" value="ABC_TRANSPORTER_1"/>
    <property type="match status" value="1"/>
</dbReference>
<keyword evidence="8 12" id="KW-0472">Membrane</keyword>
<feature type="transmembrane region" description="Helical" evidence="12">
    <location>
        <begin position="706"/>
        <end position="722"/>
    </location>
</feature>
<dbReference type="CDD" id="cd18605">
    <property type="entry name" value="ABC_6TM_MRP7_D2_like"/>
    <property type="match status" value="1"/>
</dbReference>
<keyword evidence="2" id="KW-0813">Transport</keyword>
<dbReference type="GeneID" id="14905860"/>
<comment type="subcellular location">
    <subcellularLocation>
        <location evidence="1">Membrane</location>
        <topology evidence="1">Multi-pass membrane protein</topology>
    </subcellularLocation>
</comment>
<accession>G0QYF4</accession>
<feature type="region of interest" description="Disordered" evidence="11">
    <location>
        <begin position="29"/>
        <end position="61"/>
    </location>
</feature>
<dbReference type="GO" id="GO:0016020">
    <property type="term" value="C:membrane"/>
    <property type="evidence" value="ECO:0007669"/>
    <property type="project" value="UniProtKB-SubCell"/>
</dbReference>
<dbReference type="GO" id="GO:0140359">
    <property type="term" value="F:ABC-type transporter activity"/>
    <property type="evidence" value="ECO:0007669"/>
    <property type="project" value="InterPro"/>
</dbReference>
<dbReference type="SUPFAM" id="SSF52540">
    <property type="entry name" value="P-loop containing nucleoside triphosphate hydrolases"/>
    <property type="match status" value="2"/>
</dbReference>
<evidence type="ECO:0000256" key="8">
    <source>
        <dbReference type="ARBA" id="ARBA00023136"/>
    </source>
</evidence>
<dbReference type="InParanoid" id="G0QYF4"/>
<evidence type="ECO:0000256" key="11">
    <source>
        <dbReference type="SAM" id="MobiDB-lite"/>
    </source>
</evidence>
<feature type="transmembrane region" description="Helical" evidence="12">
    <location>
        <begin position="811"/>
        <end position="836"/>
    </location>
</feature>
<keyword evidence="6" id="KW-0067">ATP-binding</keyword>
<dbReference type="OMA" id="RIVEPSH"/>
<evidence type="ECO:0000256" key="10">
    <source>
        <dbReference type="SAM" id="Coils"/>
    </source>
</evidence>
<dbReference type="Gene3D" id="3.40.50.300">
    <property type="entry name" value="P-loop containing nucleotide triphosphate hydrolases"/>
    <property type="match status" value="2"/>
</dbReference>
<feature type="transmembrane region" description="Helical" evidence="12">
    <location>
        <begin position="842"/>
        <end position="865"/>
    </location>
</feature>
<dbReference type="SUPFAM" id="SSF90123">
    <property type="entry name" value="ABC transporter transmembrane region"/>
    <property type="match status" value="2"/>
</dbReference>
<evidence type="ECO:0000256" key="7">
    <source>
        <dbReference type="ARBA" id="ARBA00022989"/>
    </source>
</evidence>
<dbReference type="InterPro" id="IPR011527">
    <property type="entry name" value="ABC1_TM_dom"/>
</dbReference>
<evidence type="ECO:0000256" key="12">
    <source>
        <dbReference type="SAM" id="Phobius"/>
    </source>
</evidence>
<dbReference type="RefSeq" id="XP_004030976.1">
    <property type="nucleotide sequence ID" value="XM_004030928.1"/>
</dbReference>